<gene>
    <name evidence="2" type="ORF">EC501_14810</name>
</gene>
<dbReference type="RefSeq" id="WP_122973108.1">
    <property type="nucleotide sequence ID" value="NZ_RHLQ01000046.1"/>
</dbReference>
<keyword evidence="1" id="KW-0472">Membrane</keyword>
<dbReference type="EMBL" id="RHLQ01000046">
    <property type="protein sequence ID" value="RNC97509.1"/>
    <property type="molecule type" value="Genomic_DNA"/>
</dbReference>
<keyword evidence="1" id="KW-0812">Transmembrane</keyword>
<evidence type="ECO:0000313" key="2">
    <source>
        <dbReference type="EMBL" id="RNC97509.1"/>
    </source>
</evidence>
<protein>
    <submittedName>
        <fullName evidence="2">Uncharacterized protein</fullName>
    </submittedName>
</protein>
<organism evidence="2 3">
    <name type="scientific">Lysinibacillus halotolerans</name>
    <dbReference type="NCBI Taxonomy" id="1368476"/>
    <lineage>
        <taxon>Bacteria</taxon>
        <taxon>Bacillati</taxon>
        <taxon>Bacillota</taxon>
        <taxon>Bacilli</taxon>
        <taxon>Bacillales</taxon>
        <taxon>Bacillaceae</taxon>
        <taxon>Lysinibacillus</taxon>
    </lineage>
</organism>
<name>A0A3M8H5F4_9BACI</name>
<keyword evidence="3" id="KW-1185">Reference proteome</keyword>
<reference evidence="2 3" key="1">
    <citation type="journal article" date="2014" name="Int. J. Syst. Evol. Microbiol.">
        <title>Lysinibacillus halotolerans sp. nov., isolated from saline-alkaline soil.</title>
        <authorList>
            <person name="Kong D."/>
            <person name="Wang Y."/>
            <person name="Zhao B."/>
            <person name="Li Y."/>
            <person name="Song J."/>
            <person name="Zhai Y."/>
            <person name="Zhang C."/>
            <person name="Wang H."/>
            <person name="Chen X."/>
            <person name="Zhao B."/>
            <person name="Ruan Z."/>
        </authorList>
    </citation>
    <scope>NUCLEOTIDE SEQUENCE [LARGE SCALE GENOMIC DNA]</scope>
    <source>
        <strain evidence="2 3">MCCC 1A12703</strain>
    </source>
</reference>
<dbReference type="Proteomes" id="UP000279909">
    <property type="component" value="Unassembled WGS sequence"/>
</dbReference>
<feature type="transmembrane region" description="Helical" evidence="1">
    <location>
        <begin position="69"/>
        <end position="92"/>
    </location>
</feature>
<proteinExistence type="predicted"/>
<dbReference type="OrthoDB" id="2455358at2"/>
<dbReference type="AlphaFoldDB" id="A0A3M8H5F4"/>
<keyword evidence="1" id="KW-1133">Transmembrane helix</keyword>
<evidence type="ECO:0000313" key="3">
    <source>
        <dbReference type="Proteomes" id="UP000279909"/>
    </source>
</evidence>
<feature type="transmembrane region" description="Helical" evidence="1">
    <location>
        <begin position="104"/>
        <end position="128"/>
    </location>
</feature>
<accession>A0A3M8H5F4</accession>
<comment type="caution">
    <text evidence="2">The sequence shown here is derived from an EMBL/GenBank/DDBJ whole genome shotgun (WGS) entry which is preliminary data.</text>
</comment>
<feature type="transmembrane region" description="Helical" evidence="1">
    <location>
        <begin position="7"/>
        <end position="23"/>
    </location>
</feature>
<evidence type="ECO:0000256" key="1">
    <source>
        <dbReference type="SAM" id="Phobius"/>
    </source>
</evidence>
<feature type="transmembrane region" description="Helical" evidence="1">
    <location>
        <begin position="43"/>
        <end position="62"/>
    </location>
</feature>
<sequence>MKKSSVYFWKIIWVIGLLLLTMISFDIENQIKDSSQFNFTPVYWSKFIIYFIWGMYLSLILIKKWSIKFNFPLFICIFVPCFTFSLIVPISASFSISIPFLGVWFLKVIHSGMIEIVAGLTFMLSIFYSGKSDSD</sequence>